<dbReference type="EMBL" id="RZNY01000020">
    <property type="protein sequence ID" value="RUT43361.1"/>
    <property type="molecule type" value="Genomic_DNA"/>
</dbReference>
<comment type="caution">
    <text evidence="3">The sequence shown here is derived from an EMBL/GenBank/DDBJ whole genome shotgun (WGS) entry which is preliminary data.</text>
</comment>
<dbReference type="InterPro" id="IPR002938">
    <property type="entry name" value="FAD-bd"/>
</dbReference>
<feature type="domain" description="FAD-binding" evidence="2">
    <location>
        <begin position="3"/>
        <end position="343"/>
    </location>
</feature>
<dbReference type="OrthoDB" id="9806565at2"/>
<keyword evidence="1" id="KW-0560">Oxidoreductase</keyword>
<dbReference type="SUPFAM" id="SSF51905">
    <property type="entry name" value="FAD/NAD(P)-binding domain"/>
    <property type="match status" value="1"/>
</dbReference>
<reference evidence="3 4" key="1">
    <citation type="submission" date="2018-12" db="EMBL/GenBank/DDBJ databases">
        <authorList>
            <person name="Sun L."/>
            <person name="Chen Z."/>
        </authorList>
    </citation>
    <scope>NUCLEOTIDE SEQUENCE [LARGE SCALE GENOMIC DNA]</scope>
    <source>
        <strain evidence="3 4">DSM 15890</strain>
    </source>
</reference>
<dbReference type="PRINTS" id="PR00420">
    <property type="entry name" value="RNGMNOXGNASE"/>
</dbReference>
<dbReference type="GO" id="GO:0016491">
    <property type="term" value="F:oxidoreductase activity"/>
    <property type="evidence" value="ECO:0007669"/>
    <property type="project" value="UniProtKB-KW"/>
</dbReference>
<sequence length="365" mass="40584">MESDICIVGGGPAGSLLACLLVQSGASVILLEKQSVIGSAFRGEILNDVGEQLLRRRELLQKIPVHSRLSLEEVQYWFDKQIVNNIVPDQPGGNVGIHIPQRDMLTVLIEEAKAYPHFTYLSGITITALMQNQQGQFNGIMAKGKDGQIVEIHSSVVVGADGRYSTVRKLADIPLNKNGLGYDLLWARIPAPEGWRPVIRSTIVDDQQLHLFTQAGGFIQIGWNIPKGTYTELRKDKFEPFVERLIRSFPDLAEQVQEHIVSWEDFVLLDIFGGTTPTWAKSGLVLIGDAVHTMTPTGAFGLNEALLDADILCDELLNALKDNDFSEDRLRGFEAGRRLATDQRMQEQLQMEAEYRDKFIPSTAS</sequence>
<evidence type="ECO:0000256" key="1">
    <source>
        <dbReference type="ARBA" id="ARBA00023002"/>
    </source>
</evidence>
<name>A0A3S1DQQ7_9BACL</name>
<dbReference type="InterPro" id="IPR050631">
    <property type="entry name" value="PheA/TfdB_FAD_monoxygenase"/>
</dbReference>
<dbReference type="AlphaFoldDB" id="A0A3S1DQQ7"/>
<keyword evidence="4" id="KW-1185">Reference proteome</keyword>
<accession>A0A3S1DQQ7</accession>
<dbReference type="GO" id="GO:0071949">
    <property type="term" value="F:FAD binding"/>
    <property type="evidence" value="ECO:0007669"/>
    <property type="project" value="InterPro"/>
</dbReference>
<dbReference type="PANTHER" id="PTHR43476">
    <property type="entry name" value="3-(3-HYDROXY-PHENYL)PROPIONATE/3-HYDROXYCINNAMIC ACID HYDROXYLASE"/>
    <property type="match status" value="1"/>
</dbReference>
<organism evidence="3 4">
    <name type="scientific">Paenibacillus anaericanus</name>
    <dbReference type="NCBI Taxonomy" id="170367"/>
    <lineage>
        <taxon>Bacteria</taxon>
        <taxon>Bacillati</taxon>
        <taxon>Bacillota</taxon>
        <taxon>Bacilli</taxon>
        <taxon>Bacillales</taxon>
        <taxon>Paenibacillaceae</taxon>
        <taxon>Paenibacillus</taxon>
    </lineage>
</organism>
<evidence type="ECO:0000259" key="2">
    <source>
        <dbReference type="Pfam" id="PF01494"/>
    </source>
</evidence>
<gene>
    <name evidence="3" type="ORF">EJP82_20545</name>
</gene>
<evidence type="ECO:0000313" key="4">
    <source>
        <dbReference type="Proteomes" id="UP000279446"/>
    </source>
</evidence>
<dbReference type="InterPro" id="IPR036188">
    <property type="entry name" value="FAD/NAD-bd_sf"/>
</dbReference>
<protein>
    <submittedName>
        <fullName evidence="3">FAD-binding protein</fullName>
    </submittedName>
</protein>
<dbReference type="Proteomes" id="UP000279446">
    <property type="component" value="Unassembled WGS sequence"/>
</dbReference>
<dbReference type="Pfam" id="PF01494">
    <property type="entry name" value="FAD_binding_3"/>
    <property type="match status" value="1"/>
</dbReference>
<dbReference type="Gene3D" id="3.50.50.60">
    <property type="entry name" value="FAD/NAD(P)-binding domain"/>
    <property type="match status" value="2"/>
</dbReference>
<proteinExistence type="predicted"/>
<evidence type="ECO:0000313" key="3">
    <source>
        <dbReference type="EMBL" id="RUT43361.1"/>
    </source>
</evidence>
<dbReference type="PANTHER" id="PTHR43476:SF5">
    <property type="entry name" value="FAD-DEPENDENT MONOOXYGENASE"/>
    <property type="match status" value="1"/>
</dbReference>